<keyword evidence="5 9" id="KW-0560">Oxidoreductase</keyword>
<evidence type="ECO:0000313" key="10">
    <source>
        <dbReference type="EMBL" id="KAE8379827.1"/>
    </source>
</evidence>
<dbReference type="EMBL" id="ML736189">
    <property type="protein sequence ID" value="KAE8379827.1"/>
    <property type="molecule type" value="Genomic_DNA"/>
</dbReference>
<dbReference type="InterPro" id="IPR002401">
    <property type="entry name" value="Cyt_P450_E_grp-I"/>
</dbReference>
<keyword evidence="7 9" id="KW-0503">Monooxygenase</keyword>
<dbReference type="OrthoDB" id="2789670at2759"/>
<dbReference type="GO" id="GO:0005506">
    <property type="term" value="F:iron ion binding"/>
    <property type="evidence" value="ECO:0007669"/>
    <property type="project" value="InterPro"/>
</dbReference>
<dbReference type="InterPro" id="IPR017972">
    <property type="entry name" value="Cyt_P450_CS"/>
</dbReference>
<dbReference type="GO" id="GO:0016705">
    <property type="term" value="F:oxidoreductase activity, acting on paired donors, with incorporation or reduction of molecular oxygen"/>
    <property type="evidence" value="ECO:0007669"/>
    <property type="project" value="InterPro"/>
</dbReference>
<dbReference type="Proteomes" id="UP000326198">
    <property type="component" value="Unassembled WGS sequence"/>
</dbReference>
<dbReference type="PANTHER" id="PTHR46300:SF7">
    <property type="entry name" value="P450, PUTATIVE (EUROFUNG)-RELATED"/>
    <property type="match status" value="1"/>
</dbReference>
<dbReference type="Gene3D" id="1.10.630.10">
    <property type="entry name" value="Cytochrome P450"/>
    <property type="match status" value="1"/>
</dbReference>
<proteinExistence type="inferred from homology"/>
<evidence type="ECO:0000256" key="3">
    <source>
        <dbReference type="ARBA" id="ARBA00022617"/>
    </source>
</evidence>
<evidence type="ECO:0000256" key="7">
    <source>
        <dbReference type="ARBA" id="ARBA00023033"/>
    </source>
</evidence>
<feature type="binding site" description="axial binding residue" evidence="8">
    <location>
        <position position="435"/>
    </location>
    <ligand>
        <name>heme</name>
        <dbReference type="ChEBI" id="CHEBI:30413"/>
    </ligand>
    <ligandPart>
        <name>Fe</name>
        <dbReference type="ChEBI" id="CHEBI:18248"/>
    </ligandPart>
</feature>
<gene>
    <name evidence="10" type="ORF">BDV26DRAFT_258644</name>
</gene>
<keyword evidence="11" id="KW-1185">Reference proteome</keyword>
<dbReference type="PRINTS" id="PR00463">
    <property type="entry name" value="EP450I"/>
</dbReference>
<organism evidence="10 11">
    <name type="scientific">Aspergillus bertholletiae</name>
    <dbReference type="NCBI Taxonomy" id="1226010"/>
    <lineage>
        <taxon>Eukaryota</taxon>
        <taxon>Fungi</taxon>
        <taxon>Dikarya</taxon>
        <taxon>Ascomycota</taxon>
        <taxon>Pezizomycotina</taxon>
        <taxon>Eurotiomycetes</taxon>
        <taxon>Eurotiomycetidae</taxon>
        <taxon>Eurotiales</taxon>
        <taxon>Aspergillaceae</taxon>
        <taxon>Aspergillus</taxon>
        <taxon>Aspergillus subgen. Circumdati</taxon>
    </lineage>
</organism>
<dbReference type="GO" id="GO:0004497">
    <property type="term" value="F:monooxygenase activity"/>
    <property type="evidence" value="ECO:0007669"/>
    <property type="project" value="UniProtKB-KW"/>
</dbReference>
<evidence type="ECO:0000256" key="5">
    <source>
        <dbReference type="ARBA" id="ARBA00023002"/>
    </source>
</evidence>
<sequence>MMHWVMLLIGLLTAYLVIRLITFKKLPAPLPPGPPPKPIIGNLKDLPQNGEPDWEHWLKYKKLYGPISSITVLGQTFVIVNDHKLAVELLEQRSKWTSDRPEMFFATEMSGCAILGMIRYSDRFRAIRRAMNKEIGSKVAVSRFHGLHAVETRRFLLRLLEAPEDFRSHIRKEAGAVTLKLAYGYTVESHKRDPLVDLADVSMYYFSLVCRYGAWLVDVIPSLRYLPSWCPGTEFKRVGEKSKESFASFSGRPYNFVKQQLSQGTHSRSFLSNILESQDIEPGSENEFVIKWSAASIYAGGADTTVSTMAWFFLAMALYPEAQRKGQEEIDRVIGDRLPTFADRDNLPYINAMVKELFRWQPVVPTNLPHVTTYDDIYQGYFIPKGSIIFANIWGFAHDPDLFQDPMAFKPERYLGENPELDSHKFSFGYGRRICPGRLMADVAIYLNIAQCLAVFNIGKKVIDGKEVEPQVGYQPGLITHPKEYDVSIKPRSSMHEELIRAVEIEHPWEKSHADDIANITA</sequence>
<dbReference type="GO" id="GO:0020037">
    <property type="term" value="F:heme binding"/>
    <property type="evidence" value="ECO:0007669"/>
    <property type="project" value="InterPro"/>
</dbReference>
<dbReference type="InterPro" id="IPR001128">
    <property type="entry name" value="Cyt_P450"/>
</dbReference>
<comment type="similarity">
    <text evidence="2 9">Belongs to the cytochrome P450 family.</text>
</comment>
<accession>A0A5N7BDZ1</accession>
<keyword evidence="6 8" id="KW-0408">Iron</keyword>
<dbReference type="Pfam" id="PF00067">
    <property type="entry name" value="p450"/>
    <property type="match status" value="1"/>
</dbReference>
<keyword evidence="3 8" id="KW-0349">Heme</keyword>
<evidence type="ECO:0000256" key="1">
    <source>
        <dbReference type="ARBA" id="ARBA00001971"/>
    </source>
</evidence>
<evidence type="ECO:0000256" key="8">
    <source>
        <dbReference type="PIRSR" id="PIRSR602401-1"/>
    </source>
</evidence>
<protein>
    <submittedName>
        <fullName evidence="10">Cytochrome P450</fullName>
    </submittedName>
</protein>
<reference evidence="10 11" key="1">
    <citation type="submission" date="2019-04" db="EMBL/GenBank/DDBJ databases">
        <title>Friends and foes A comparative genomics studyof 23 Aspergillus species from section Flavi.</title>
        <authorList>
            <consortium name="DOE Joint Genome Institute"/>
            <person name="Kjaerbolling I."/>
            <person name="Vesth T."/>
            <person name="Frisvad J.C."/>
            <person name="Nybo J.L."/>
            <person name="Theobald S."/>
            <person name="Kildgaard S."/>
            <person name="Isbrandt T."/>
            <person name="Kuo A."/>
            <person name="Sato A."/>
            <person name="Lyhne E.K."/>
            <person name="Kogle M.E."/>
            <person name="Wiebenga A."/>
            <person name="Kun R.S."/>
            <person name="Lubbers R.J."/>
            <person name="Makela M.R."/>
            <person name="Barry K."/>
            <person name="Chovatia M."/>
            <person name="Clum A."/>
            <person name="Daum C."/>
            <person name="Haridas S."/>
            <person name="He G."/>
            <person name="LaButti K."/>
            <person name="Lipzen A."/>
            <person name="Mondo S."/>
            <person name="Riley R."/>
            <person name="Salamov A."/>
            <person name="Simmons B.A."/>
            <person name="Magnuson J.K."/>
            <person name="Henrissat B."/>
            <person name="Mortensen U.H."/>
            <person name="Larsen T.O."/>
            <person name="Devries R.P."/>
            <person name="Grigoriev I.V."/>
            <person name="Machida M."/>
            <person name="Baker S.E."/>
            <person name="Andersen M.R."/>
        </authorList>
    </citation>
    <scope>NUCLEOTIDE SEQUENCE [LARGE SCALE GENOMIC DNA]</scope>
    <source>
        <strain evidence="10 11">IBT 29228</strain>
    </source>
</reference>
<dbReference type="SUPFAM" id="SSF48264">
    <property type="entry name" value="Cytochrome P450"/>
    <property type="match status" value="1"/>
</dbReference>
<comment type="cofactor">
    <cofactor evidence="1 8">
        <name>heme</name>
        <dbReference type="ChEBI" id="CHEBI:30413"/>
    </cofactor>
</comment>
<evidence type="ECO:0000256" key="6">
    <source>
        <dbReference type="ARBA" id="ARBA00023004"/>
    </source>
</evidence>
<dbReference type="InterPro" id="IPR036396">
    <property type="entry name" value="Cyt_P450_sf"/>
</dbReference>
<name>A0A5N7BDZ1_9EURO</name>
<dbReference type="PRINTS" id="PR00385">
    <property type="entry name" value="P450"/>
</dbReference>
<dbReference type="AlphaFoldDB" id="A0A5N7BDZ1"/>
<evidence type="ECO:0000313" key="11">
    <source>
        <dbReference type="Proteomes" id="UP000326198"/>
    </source>
</evidence>
<dbReference type="InterPro" id="IPR050364">
    <property type="entry name" value="Cytochrome_P450_fung"/>
</dbReference>
<dbReference type="CDD" id="cd11065">
    <property type="entry name" value="CYP64-like"/>
    <property type="match status" value="1"/>
</dbReference>
<dbReference type="PROSITE" id="PS00086">
    <property type="entry name" value="CYTOCHROME_P450"/>
    <property type="match status" value="1"/>
</dbReference>
<dbReference type="PANTHER" id="PTHR46300">
    <property type="entry name" value="P450, PUTATIVE (EUROFUNG)-RELATED-RELATED"/>
    <property type="match status" value="1"/>
</dbReference>
<evidence type="ECO:0000256" key="4">
    <source>
        <dbReference type="ARBA" id="ARBA00022723"/>
    </source>
</evidence>
<evidence type="ECO:0000256" key="9">
    <source>
        <dbReference type="RuleBase" id="RU000461"/>
    </source>
</evidence>
<evidence type="ECO:0000256" key="2">
    <source>
        <dbReference type="ARBA" id="ARBA00010617"/>
    </source>
</evidence>
<keyword evidence="4 8" id="KW-0479">Metal-binding</keyword>